<proteinExistence type="predicted"/>
<sequence length="339" mass="38754">MFEAVLSDEESCGEGFYLEDEQCKKCDSSCDSCQGPGKGNCTSCRFQEFMHAESKNARVFSCREDCLGVQIEIKKEYLFCQVQITPSAISVLKNDPDYFIVYILIGVTLYIVIGLFILAFLCMLMIYRENAKANQSKAFESIPLKEVKNIALSELDWDTKERIGGGKYGTVYKCHWKTAEKYVAVKELKSADPEQINRFYIEWAVLSKLRHPAEKQDINGTWTHMPLEYLTGEAKVPTVFGDIWSFGVTVWQIFTMCRDTPYYSDGIRNQHQLVNFLTNGGRLEQPAKMEIESWALILQCFGKDANKRPSFKILHSKLSEILSFYSAQNVENDDILNQA</sequence>
<dbReference type="WBParaSite" id="JU765_v2.g17361.t1">
    <property type="protein sequence ID" value="JU765_v2.g17361.t1"/>
    <property type="gene ID" value="JU765_v2.g17361"/>
</dbReference>
<accession>A0AC34QL60</accession>
<organism evidence="1 2">
    <name type="scientific">Panagrolaimus sp. JU765</name>
    <dbReference type="NCBI Taxonomy" id="591449"/>
    <lineage>
        <taxon>Eukaryota</taxon>
        <taxon>Metazoa</taxon>
        <taxon>Ecdysozoa</taxon>
        <taxon>Nematoda</taxon>
        <taxon>Chromadorea</taxon>
        <taxon>Rhabditida</taxon>
        <taxon>Tylenchina</taxon>
        <taxon>Panagrolaimomorpha</taxon>
        <taxon>Panagrolaimoidea</taxon>
        <taxon>Panagrolaimidae</taxon>
        <taxon>Panagrolaimus</taxon>
    </lineage>
</organism>
<evidence type="ECO:0000313" key="2">
    <source>
        <dbReference type="WBParaSite" id="JU765_v2.g17361.t1"/>
    </source>
</evidence>
<reference evidence="2" key="1">
    <citation type="submission" date="2022-11" db="UniProtKB">
        <authorList>
            <consortium name="WormBaseParasite"/>
        </authorList>
    </citation>
    <scope>IDENTIFICATION</scope>
</reference>
<protein>
    <submittedName>
        <fullName evidence="2">Protein kinase domain-containing protein</fullName>
    </submittedName>
</protein>
<name>A0AC34QL60_9BILA</name>
<evidence type="ECO:0000313" key="1">
    <source>
        <dbReference type="Proteomes" id="UP000887576"/>
    </source>
</evidence>
<dbReference type="Proteomes" id="UP000887576">
    <property type="component" value="Unplaced"/>
</dbReference>